<dbReference type="PANTHER" id="PTHR13366">
    <property type="entry name" value="MALARIA ANTIGEN-RELATED"/>
    <property type="match status" value="1"/>
</dbReference>
<evidence type="ECO:0000313" key="1">
    <source>
        <dbReference type="EMBL" id="KAG6384333.1"/>
    </source>
</evidence>
<gene>
    <name evidence="1" type="ORF">SASPL_155861</name>
</gene>
<proteinExistence type="predicted"/>
<sequence length="135" mass="15653">MRFSLSFRWIFDPYLDLVVFSFIRFSEPSNFKYRIALEKQLTSTMLHLLGLTSKCDQQAIQDLLVKKASFLEIWIEGLCSSVGDTSSSVDEAKHASVDQKKDVIRRTIQSLVKVYESSKHHLIAHRFEKLAMRLL</sequence>
<reference evidence="1" key="1">
    <citation type="submission" date="2018-01" db="EMBL/GenBank/DDBJ databases">
        <authorList>
            <person name="Mao J.F."/>
        </authorList>
    </citation>
    <scope>NUCLEOTIDE SEQUENCE</scope>
    <source>
        <strain evidence="1">Huo1</strain>
        <tissue evidence="1">Leaf</tissue>
    </source>
</reference>
<dbReference type="PANTHER" id="PTHR13366:SF0">
    <property type="entry name" value="HEAT REPEAT-CONTAINING PROTEIN 6"/>
    <property type="match status" value="1"/>
</dbReference>
<organism evidence="1">
    <name type="scientific">Salvia splendens</name>
    <name type="common">Scarlet sage</name>
    <dbReference type="NCBI Taxonomy" id="180675"/>
    <lineage>
        <taxon>Eukaryota</taxon>
        <taxon>Viridiplantae</taxon>
        <taxon>Streptophyta</taxon>
        <taxon>Embryophyta</taxon>
        <taxon>Tracheophyta</taxon>
        <taxon>Spermatophyta</taxon>
        <taxon>Magnoliopsida</taxon>
        <taxon>eudicotyledons</taxon>
        <taxon>Gunneridae</taxon>
        <taxon>Pentapetalae</taxon>
        <taxon>asterids</taxon>
        <taxon>lamiids</taxon>
        <taxon>Lamiales</taxon>
        <taxon>Lamiaceae</taxon>
        <taxon>Nepetoideae</taxon>
        <taxon>Mentheae</taxon>
        <taxon>Salviinae</taxon>
        <taxon>Salvia</taxon>
        <taxon>Salvia subgen. Calosphace</taxon>
        <taxon>core Calosphace</taxon>
    </lineage>
</organism>
<dbReference type="Proteomes" id="UP000298416">
    <property type="component" value="Unassembled WGS sequence"/>
</dbReference>
<evidence type="ECO:0000313" key="2">
    <source>
        <dbReference type="Proteomes" id="UP000298416"/>
    </source>
</evidence>
<comment type="caution">
    <text evidence="1">The sequence shown here is derived from an EMBL/GenBank/DDBJ whole genome shotgun (WGS) entry which is preliminary data.</text>
</comment>
<dbReference type="InterPro" id="IPR052107">
    <property type="entry name" value="HEAT6"/>
</dbReference>
<dbReference type="EMBL" id="PNBA02000162">
    <property type="protein sequence ID" value="KAG6384333.1"/>
    <property type="molecule type" value="Genomic_DNA"/>
</dbReference>
<name>A0A8X8VXR8_SALSN</name>
<dbReference type="AlphaFoldDB" id="A0A8X8VXR8"/>
<reference evidence="1" key="2">
    <citation type="submission" date="2020-08" db="EMBL/GenBank/DDBJ databases">
        <title>Plant Genome Project.</title>
        <authorList>
            <person name="Zhang R.-G."/>
        </authorList>
    </citation>
    <scope>NUCLEOTIDE SEQUENCE</scope>
    <source>
        <strain evidence="1">Huo1</strain>
        <tissue evidence="1">Leaf</tissue>
    </source>
</reference>
<keyword evidence="2" id="KW-1185">Reference proteome</keyword>
<accession>A0A8X8VXR8</accession>
<protein>
    <submittedName>
        <fullName evidence="1">Uncharacterized protein</fullName>
    </submittedName>
</protein>